<evidence type="ECO:0000256" key="6">
    <source>
        <dbReference type="ARBA" id="ARBA00022840"/>
    </source>
</evidence>
<dbReference type="InterPro" id="IPR000961">
    <property type="entry name" value="AGC-kinase_C"/>
</dbReference>
<dbReference type="CDD" id="cd05572">
    <property type="entry name" value="STKc_cGK"/>
    <property type="match status" value="1"/>
</dbReference>
<keyword evidence="7" id="KW-0472">Membrane</keyword>
<dbReference type="SUPFAM" id="SSF56112">
    <property type="entry name" value="Protein kinase-like (PK-like)"/>
    <property type="match status" value="1"/>
</dbReference>
<proteinExistence type="inferred from homology"/>
<dbReference type="Gene3D" id="3.30.200.20">
    <property type="entry name" value="Phosphorylase Kinase, domain 1"/>
    <property type="match status" value="1"/>
</dbReference>
<evidence type="ECO:0000256" key="4">
    <source>
        <dbReference type="ARBA" id="ARBA00022741"/>
    </source>
</evidence>
<feature type="domain" description="Protein kinase" evidence="11">
    <location>
        <begin position="38"/>
        <end position="295"/>
    </location>
</feature>
<dbReference type="InterPro" id="IPR035014">
    <property type="entry name" value="STKc_cGK"/>
</dbReference>
<evidence type="ECO:0000259" key="11">
    <source>
        <dbReference type="PROSITE" id="PS50011"/>
    </source>
</evidence>
<keyword evidence="2 9" id="KW-0723">Serine/threonine-protein kinase</keyword>
<evidence type="ECO:0000256" key="10">
    <source>
        <dbReference type="SAM" id="MobiDB-lite"/>
    </source>
</evidence>
<dbReference type="OrthoDB" id="100546at2759"/>
<keyword evidence="5 13" id="KW-0418">Kinase</keyword>
<dbReference type="AlphaFoldDB" id="U6LHN4"/>
<evidence type="ECO:0000256" key="3">
    <source>
        <dbReference type="ARBA" id="ARBA00022679"/>
    </source>
</evidence>
<dbReference type="PROSITE" id="PS50011">
    <property type="entry name" value="PROTEIN_KINASE_DOM"/>
    <property type="match status" value="1"/>
</dbReference>
<dbReference type="Gene3D" id="1.10.510.10">
    <property type="entry name" value="Transferase(Phosphotransferase) domain 1"/>
    <property type="match status" value="1"/>
</dbReference>
<feature type="region of interest" description="Disordered" evidence="10">
    <location>
        <begin position="309"/>
        <end position="348"/>
    </location>
</feature>
<comment type="subcellular location">
    <subcellularLocation>
        <location evidence="1">Endomembrane system</location>
    </subcellularLocation>
</comment>
<evidence type="ECO:0000256" key="9">
    <source>
        <dbReference type="RuleBase" id="RU000304"/>
    </source>
</evidence>
<evidence type="ECO:0000256" key="5">
    <source>
        <dbReference type="ARBA" id="ARBA00022777"/>
    </source>
</evidence>
<dbReference type="PROSITE" id="PS00107">
    <property type="entry name" value="PROTEIN_KINASE_ATP"/>
    <property type="match status" value="1"/>
</dbReference>
<dbReference type="GO" id="GO:0004692">
    <property type="term" value="F:cGMP-dependent protein kinase activity"/>
    <property type="evidence" value="ECO:0007669"/>
    <property type="project" value="InterPro"/>
</dbReference>
<keyword evidence="6 8" id="KW-0067">ATP-binding</keyword>
<sequence length="348" mass="40049">MTISGKGLYCTTSDEGPMLTHLEERIRMQDTKVEFKDLQVVRVVGRGTFGTVKLVQHTPTKIRYALKCVSRRSVVALNQQDHIRLEREIMAENDHPFIIRLVRTFRDKDFLYFLTELVTGGELYDAIRKLGLLGRYQAQFYLASIVLAIEYLHERNIAYRDLKPENILLDYQGYVKLIDFGCAKKMQGRAYTLVGTPHYMAPEVILGKGYTLTADTWAFGVCLYEFMCGPLPFGNDAEDQLEIFRDILAGKLMFPHYVTDQDAINLMKRLLCRLPEVRIGCSINGYKDIKEHAFFSDFDWDRLAGRDLSPPLLPKGETYAEDAEEGGMEAEEDEGIELEDEYDWDKDF</sequence>
<dbReference type="SMART" id="SM00220">
    <property type="entry name" value="S_TKc"/>
    <property type="match status" value="1"/>
</dbReference>
<feature type="domain" description="AGC-kinase C-terminal" evidence="12">
    <location>
        <begin position="296"/>
        <end position="348"/>
    </location>
</feature>
<evidence type="ECO:0000256" key="7">
    <source>
        <dbReference type="ARBA" id="ARBA00023136"/>
    </source>
</evidence>
<dbReference type="InterPro" id="IPR011009">
    <property type="entry name" value="Kinase-like_dom_sf"/>
</dbReference>
<name>U6LHN4_9EIME</name>
<evidence type="ECO:0000256" key="8">
    <source>
        <dbReference type="PROSITE-ProRule" id="PRU10141"/>
    </source>
</evidence>
<dbReference type="InterPro" id="IPR017441">
    <property type="entry name" value="Protein_kinase_ATP_BS"/>
</dbReference>
<reference evidence="13" key="1">
    <citation type="submission" date="2013-10" db="EMBL/GenBank/DDBJ databases">
        <title>Genomic analysis of the causative agents of coccidiosis in chickens.</title>
        <authorList>
            <person name="Reid A.J."/>
            <person name="Blake D."/>
            <person name="Billington K."/>
            <person name="Browne H."/>
            <person name="Dunn M."/>
            <person name="Hung S."/>
            <person name="Kawahara F."/>
            <person name="Miranda-Saavedra D."/>
            <person name="Mourier T."/>
            <person name="Nagra H."/>
            <person name="Otto T.D."/>
            <person name="Rawlings N."/>
            <person name="Sanchez A."/>
            <person name="Sanders M."/>
            <person name="Subramaniam C."/>
            <person name="Tay Y."/>
            <person name="Dear P."/>
            <person name="Doerig C."/>
            <person name="Gruber A."/>
            <person name="Parkinson J."/>
            <person name="Shirley M."/>
            <person name="Wan K.L."/>
            <person name="Berriman M."/>
            <person name="Tomley F."/>
            <person name="Pain A."/>
        </authorList>
    </citation>
    <scope>NUCLEOTIDE SEQUENCE [LARGE SCALE GENOMIC DNA]</scope>
    <source>
        <strain evidence="13">Houghton</strain>
    </source>
</reference>
<evidence type="ECO:0000313" key="13">
    <source>
        <dbReference type="EMBL" id="CDJ48039.1"/>
    </source>
</evidence>
<dbReference type="Proteomes" id="UP000030750">
    <property type="component" value="Unassembled WGS sequence"/>
</dbReference>
<organism evidence="13 14">
    <name type="scientific">Eimeria brunetti</name>
    <dbReference type="NCBI Taxonomy" id="51314"/>
    <lineage>
        <taxon>Eukaryota</taxon>
        <taxon>Sar</taxon>
        <taxon>Alveolata</taxon>
        <taxon>Apicomplexa</taxon>
        <taxon>Conoidasida</taxon>
        <taxon>Coccidia</taxon>
        <taxon>Eucoccidiorida</taxon>
        <taxon>Eimeriorina</taxon>
        <taxon>Eimeriidae</taxon>
        <taxon>Eimeria</taxon>
    </lineage>
</organism>
<dbReference type="PROSITE" id="PS00108">
    <property type="entry name" value="PROTEIN_KINASE_ST"/>
    <property type="match status" value="1"/>
</dbReference>
<dbReference type="VEuPathDB" id="ToxoDB:EBH_0076620"/>
<protein>
    <submittedName>
        <fullName evidence="13">cAMP-dependent protein kinase catalytic subunit beta, related</fullName>
    </submittedName>
</protein>
<dbReference type="PANTHER" id="PTHR24353">
    <property type="entry name" value="CYCLIC NUCLEOTIDE-DEPENDENT PROTEIN KINASE"/>
    <property type="match status" value="1"/>
</dbReference>
<dbReference type="InterPro" id="IPR000719">
    <property type="entry name" value="Prot_kinase_dom"/>
</dbReference>
<dbReference type="EMBL" id="HG710957">
    <property type="protein sequence ID" value="CDJ48039.1"/>
    <property type="molecule type" value="Genomic_DNA"/>
</dbReference>
<evidence type="ECO:0000256" key="1">
    <source>
        <dbReference type="ARBA" id="ARBA00004308"/>
    </source>
</evidence>
<feature type="binding site" evidence="8">
    <location>
        <position position="67"/>
    </location>
    <ligand>
        <name>ATP</name>
        <dbReference type="ChEBI" id="CHEBI:30616"/>
    </ligand>
</feature>
<dbReference type="PANTHER" id="PTHR24353:SF37">
    <property type="entry name" value="CAMP-DEPENDENT PROTEIN KINASE CATALYTIC SUBUNIT PRKX"/>
    <property type="match status" value="1"/>
</dbReference>
<reference evidence="13" key="2">
    <citation type="submission" date="2013-10" db="EMBL/GenBank/DDBJ databases">
        <authorList>
            <person name="Aslett M."/>
        </authorList>
    </citation>
    <scope>NUCLEOTIDE SEQUENCE [LARGE SCALE GENOMIC DNA]</scope>
    <source>
        <strain evidence="13">Houghton</strain>
    </source>
</reference>
<keyword evidence="14" id="KW-1185">Reference proteome</keyword>
<comment type="similarity">
    <text evidence="9">Belongs to the protein kinase superfamily.</text>
</comment>
<keyword evidence="4 8" id="KW-0547">Nucleotide-binding</keyword>
<dbReference type="GO" id="GO:0004691">
    <property type="term" value="F:cAMP-dependent protein kinase activity"/>
    <property type="evidence" value="ECO:0007669"/>
    <property type="project" value="TreeGrafter"/>
</dbReference>
<dbReference type="GO" id="GO:0005952">
    <property type="term" value="C:cAMP-dependent protein kinase complex"/>
    <property type="evidence" value="ECO:0007669"/>
    <property type="project" value="TreeGrafter"/>
</dbReference>
<dbReference type="PROSITE" id="PS51285">
    <property type="entry name" value="AGC_KINASE_CTER"/>
    <property type="match status" value="1"/>
</dbReference>
<evidence type="ECO:0000313" key="14">
    <source>
        <dbReference type="Proteomes" id="UP000030750"/>
    </source>
</evidence>
<evidence type="ECO:0000256" key="2">
    <source>
        <dbReference type="ARBA" id="ARBA00022527"/>
    </source>
</evidence>
<dbReference type="GO" id="GO:0012505">
    <property type="term" value="C:endomembrane system"/>
    <property type="evidence" value="ECO:0007669"/>
    <property type="project" value="UniProtKB-SubCell"/>
</dbReference>
<dbReference type="InterPro" id="IPR008271">
    <property type="entry name" value="Ser/Thr_kinase_AS"/>
</dbReference>
<dbReference type="Pfam" id="PF00069">
    <property type="entry name" value="Pkinase"/>
    <property type="match status" value="1"/>
</dbReference>
<dbReference type="GO" id="GO:0005524">
    <property type="term" value="F:ATP binding"/>
    <property type="evidence" value="ECO:0007669"/>
    <property type="project" value="UniProtKB-UniRule"/>
</dbReference>
<gene>
    <name evidence="13" type="ORF">EBH_0076620</name>
</gene>
<accession>U6LHN4</accession>
<evidence type="ECO:0000259" key="12">
    <source>
        <dbReference type="PROSITE" id="PS51285"/>
    </source>
</evidence>
<feature type="compositionally biased region" description="Acidic residues" evidence="10">
    <location>
        <begin position="319"/>
        <end position="348"/>
    </location>
</feature>
<keyword evidence="3" id="KW-0808">Transferase</keyword>
<dbReference type="FunFam" id="1.10.510.10:FF:000210">
    <property type="entry name" value="Non-specific serine/threonine protein kinase"/>
    <property type="match status" value="1"/>
</dbReference>